<organism evidence="3 4">
    <name type="scientific">Lagenidium giganteum</name>
    <dbReference type="NCBI Taxonomy" id="4803"/>
    <lineage>
        <taxon>Eukaryota</taxon>
        <taxon>Sar</taxon>
        <taxon>Stramenopiles</taxon>
        <taxon>Oomycota</taxon>
        <taxon>Peronosporomycetes</taxon>
        <taxon>Pythiales</taxon>
        <taxon>Pythiaceae</taxon>
    </lineage>
</organism>
<feature type="compositionally biased region" description="Basic and acidic residues" evidence="2">
    <location>
        <begin position="491"/>
        <end position="530"/>
    </location>
</feature>
<evidence type="ECO:0000256" key="2">
    <source>
        <dbReference type="SAM" id="MobiDB-lite"/>
    </source>
</evidence>
<name>A0AAV2YGH1_9STRA</name>
<feature type="region of interest" description="Disordered" evidence="2">
    <location>
        <begin position="352"/>
        <end position="373"/>
    </location>
</feature>
<proteinExistence type="inferred from homology"/>
<feature type="compositionally biased region" description="Acidic residues" evidence="2">
    <location>
        <begin position="354"/>
        <end position="370"/>
    </location>
</feature>
<accession>A0AAV2YGH1</accession>
<sequence length="549" mass="62392">MVRKKQFINKKTAQHFHVVHRSQRDPMANDPEASKYVLLSSTKNVEYDSGAADDDDDDDEYDEDDSDDEMPDLIAPPSAPKATARPKKSAFPTRKVRFGDVEVEDMIDENGMARDGYDYSQHFKEMGKGKFYSADGQFNSQSEMSRRVDLPDDVLPSVDEQERLLDAITLTTETMDDDLREALVNDTAFEEIDDDFVVQAAAEDPTSEADGFDYDAHIAKLMAAASGVPKYRGNLTDDEEDDEEDDEFDEFDSEDGDEGDAEKDDEKKLLDAMFDKMMAEEYDDDMLGELEEDDPETRGELVLEGELLDEIVEDFVNVRQEILNDEGKLGNPLRTGNRLKEILAECEAERLAELGEDGEEEDTFPEEDPAETERKLQEMFSRNAYLQVREEDKWDCETIVSTYSNMDNHPTILREELSLKKKNKKKKAIASINTETLEAAMANKTQIVLSRKTGMPIGVLESKKAEMAEQAQKSNKENEVIAIVSSAPKKKSAESKEEKKARKEAAKLLKKERREDKKQWKNAYKDEEQRQNAQAIRTQSAGKVSIFKY</sequence>
<feature type="region of interest" description="Disordered" evidence="2">
    <location>
        <begin position="483"/>
        <end position="538"/>
    </location>
</feature>
<dbReference type="GO" id="GO:0000056">
    <property type="term" value="P:ribosomal small subunit export from nucleus"/>
    <property type="evidence" value="ECO:0007669"/>
    <property type="project" value="TreeGrafter"/>
</dbReference>
<protein>
    <submittedName>
        <fullName evidence="3">Uncharacterized protein</fullName>
    </submittedName>
</protein>
<comment type="caution">
    <text evidence="3">The sequence shown here is derived from an EMBL/GenBank/DDBJ whole genome shotgun (WGS) entry which is preliminary data.</text>
</comment>
<dbReference type="Proteomes" id="UP001146120">
    <property type="component" value="Unassembled WGS sequence"/>
</dbReference>
<comment type="similarity">
    <text evidence="1">Belongs to the LTV1 family.</text>
</comment>
<evidence type="ECO:0000313" key="4">
    <source>
        <dbReference type="Proteomes" id="UP001146120"/>
    </source>
</evidence>
<feature type="compositionally biased region" description="Acidic residues" evidence="2">
    <location>
        <begin position="51"/>
        <end position="71"/>
    </location>
</feature>
<feature type="compositionally biased region" description="Basic residues" evidence="2">
    <location>
        <begin position="1"/>
        <end position="21"/>
    </location>
</feature>
<dbReference type="InterPro" id="IPR007307">
    <property type="entry name" value="Ltv1"/>
</dbReference>
<dbReference type="EMBL" id="DAKRPA010000334">
    <property type="protein sequence ID" value="DAZ93225.1"/>
    <property type="molecule type" value="Genomic_DNA"/>
</dbReference>
<keyword evidence="4" id="KW-1185">Reference proteome</keyword>
<dbReference type="PANTHER" id="PTHR21531">
    <property type="entry name" value="LOW-TEMPERATURE VIABILITY PROTEIN LTV1-RELATED"/>
    <property type="match status" value="1"/>
</dbReference>
<evidence type="ECO:0000256" key="1">
    <source>
        <dbReference type="ARBA" id="ARBA00009078"/>
    </source>
</evidence>
<feature type="region of interest" description="Disordered" evidence="2">
    <location>
        <begin position="229"/>
        <end position="267"/>
    </location>
</feature>
<dbReference type="GO" id="GO:0042274">
    <property type="term" value="P:ribosomal small subunit biogenesis"/>
    <property type="evidence" value="ECO:0007669"/>
    <property type="project" value="InterPro"/>
</dbReference>
<evidence type="ECO:0000313" key="3">
    <source>
        <dbReference type="EMBL" id="DAZ93225.1"/>
    </source>
</evidence>
<gene>
    <name evidence="3" type="ORF">N0F65_005079</name>
</gene>
<dbReference type="GO" id="GO:0005829">
    <property type="term" value="C:cytosol"/>
    <property type="evidence" value="ECO:0007669"/>
    <property type="project" value="TreeGrafter"/>
</dbReference>
<dbReference type="Pfam" id="PF04180">
    <property type="entry name" value="LTV"/>
    <property type="match status" value="1"/>
</dbReference>
<feature type="region of interest" description="Disordered" evidence="2">
    <location>
        <begin position="1"/>
        <end position="93"/>
    </location>
</feature>
<feature type="compositionally biased region" description="Acidic residues" evidence="2">
    <location>
        <begin position="236"/>
        <end position="263"/>
    </location>
</feature>
<dbReference type="AlphaFoldDB" id="A0AAV2YGH1"/>
<dbReference type="GO" id="GO:0030688">
    <property type="term" value="C:preribosome, small subunit precursor"/>
    <property type="evidence" value="ECO:0007669"/>
    <property type="project" value="TreeGrafter"/>
</dbReference>
<reference evidence="3" key="1">
    <citation type="submission" date="2022-11" db="EMBL/GenBank/DDBJ databases">
        <authorList>
            <person name="Morgan W.R."/>
            <person name="Tartar A."/>
        </authorList>
    </citation>
    <scope>NUCLEOTIDE SEQUENCE</scope>
    <source>
        <strain evidence="3">ARSEF 373</strain>
    </source>
</reference>
<dbReference type="PANTHER" id="PTHR21531:SF0">
    <property type="entry name" value="PROTEIN LTV1 HOMOLOG"/>
    <property type="match status" value="1"/>
</dbReference>
<dbReference type="GO" id="GO:0005634">
    <property type="term" value="C:nucleus"/>
    <property type="evidence" value="ECO:0007669"/>
    <property type="project" value="TreeGrafter"/>
</dbReference>
<reference evidence="3" key="2">
    <citation type="journal article" date="2023" name="Microbiol Resour">
        <title>Decontamination and Annotation of the Draft Genome Sequence of the Oomycete Lagenidium giganteum ARSEF 373.</title>
        <authorList>
            <person name="Morgan W.R."/>
            <person name="Tartar A."/>
        </authorList>
    </citation>
    <scope>NUCLEOTIDE SEQUENCE</scope>
    <source>
        <strain evidence="3">ARSEF 373</strain>
    </source>
</reference>